<dbReference type="InterPro" id="IPR001279">
    <property type="entry name" value="Metallo-B-lactamas"/>
</dbReference>
<dbReference type="SUPFAM" id="SSF56281">
    <property type="entry name" value="Metallo-hydrolase/oxidoreductase"/>
    <property type="match status" value="1"/>
</dbReference>
<protein>
    <submittedName>
        <fullName evidence="6">MBL fold metallo-hydrolase</fullName>
    </submittedName>
</protein>
<evidence type="ECO:0000259" key="5">
    <source>
        <dbReference type="SMART" id="SM00849"/>
    </source>
</evidence>
<dbReference type="SMART" id="SM00849">
    <property type="entry name" value="Lactamase_B"/>
    <property type="match status" value="1"/>
</dbReference>
<evidence type="ECO:0000256" key="3">
    <source>
        <dbReference type="ARBA" id="ARBA00022801"/>
    </source>
</evidence>
<evidence type="ECO:0000256" key="1">
    <source>
        <dbReference type="ARBA" id="ARBA00001947"/>
    </source>
</evidence>
<feature type="domain" description="Metallo-beta-lactamase" evidence="5">
    <location>
        <begin position="13"/>
        <end position="195"/>
    </location>
</feature>
<evidence type="ECO:0000313" key="7">
    <source>
        <dbReference type="Proteomes" id="UP000647133"/>
    </source>
</evidence>
<evidence type="ECO:0000313" key="6">
    <source>
        <dbReference type="EMBL" id="MBD8487206.1"/>
    </source>
</evidence>
<accession>A0ABR9AG42</accession>
<keyword evidence="3" id="KW-0378">Hydrolase</keyword>
<keyword evidence="4" id="KW-0862">Zinc</keyword>
<proteinExistence type="predicted"/>
<dbReference type="Pfam" id="PF00753">
    <property type="entry name" value="Lactamase_B"/>
    <property type="match status" value="1"/>
</dbReference>
<dbReference type="PANTHER" id="PTHR46233:SF3">
    <property type="entry name" value="HYDROXYACYLGLUTATHIONE HYDROLASE GLOC"/>
    <property type="match status" value="1"/>
</dbReference>
<evidence type="ECO:0000256" key="4">
    <source>
        <dbReference type="ARBA" id="ARBA00022833"/>
    </source>
</evidence>
<dbReference type="EMBL" id="JACYTQ010000001">
    <property type="protein sequence ID" value="MBD8487206.1"/>
    <property type="molecule type" value="Genomic_DNA"/>
</dbReference>
<keyword evidence="2" id="KW-0479">Metal-binding</keyword>
<comment type="caution">
    <text evidence="6">The sequence shown here is derived from an EMBL/GenBank/DDBJ whole genome shotgun (WGS) entry which is preliminary data.</text>
</comment>
<dbReference type="Proteomes" id="UP000647133">
    <property type="component" value="Unassembled WGS sequence"/>
</dbReference>
<evidence type="ECO:0000256" key="2">
    <source>
        <dbReference type="ARBA" id="ARBA00022723"/>
    </source>
</evidence>
<dbReference type="InterPro" id="IPR051453">
    <property type="entry name" value="MBL_Glyoxalase_II"/>
</dbReference>
<dbReference type="PANTHER" id="PTHR46233">
    <property type="entry name" value="HYDROXYACYLGLUTATHIONE HYDROLASE GLOC"/>
    <property type="match status" value="1"/>
</dbReference>
<organism evidence="6 7">
    <name type="scientific">Echinicola arenosa</name>
    <dbReference type="NCBI Taxonomy" id="2774144"/>
    <lineage>
        <taxon>Bacteria</taxon>
        <taxon>Pseudomonadati</taxon>
        <taxon>Bacteroidota</taxon>
        <taxon>Cytophagia</taxon>
        <taxon>Cytophagales</taxon>
        <taxon>Cyclobacteriaceae</taxon>
        <taxon>Echinicola</taxon>
    </lineage>
</organism>
<dbReference type="InterPro" id="IPR036866">
    <property type="entry name" value="RibonucZ/Hydroxyglut_hydro"/>
</dbReference>
<dbReference type="CDD" id="cd06262">
    <property type="entry name" value="metallo-hydrolase-like_MBL-fold"/>
    <property type="match status" value="1"/>
</dbReference>
<name>A0ABR9AG42_9BACT</name>
<sequence>MLQVKSFTFNPFQENTYILYDHTKKAVIIDPGCYEKGEKETLTSFIKSEGLQPVRLLNTHCHIDHVLGNYFINQTYGLPLEIHPQDEQVLNAVPTYASNYGFPLFSSCPVGSFINEGDEIKFGETTLEVIWVPGHAPGHVVFYHAESKTCIGGDTLFQGSIGRTDLPGGDHQTLLTAIKEKLFTLPDDVKVYPGHGPATLIGHEKIYNPFVGQNAQF</sequence>
<gene>
    <name evidence="6" type="ORF">IFO69_00460</name>
</gene>
<comment type="cofactor">
    <cofactor evidence="1">
        <name>Zn(2+)</name>
        <dbReference type="ChEBI" id="CHEBI:29105"/>
    </cofactor>
</comment>
<keyword evidence="7" id="KW-1185">Reference proteome</keyword>
<dbReference type="Gene3D" id="3.60.15.10">
    <property type="entry name" value="Ribonuclease Z/Hydroxyacylglutathione hydrolase-like"/>
    <property type="match status" value="1"/>
</dbReference>
<dbReference type="RefSeq" id="WP_192006991.1">
    <property type="nucleotide sequence ID" value="NZ_JACYTQ010000001.1"/>
</dbReference>
<reference evidence="6 7" key="1">
    <citation type="submission" date="2020-09" db="EMBL/GenBank/DDBJ databases">
        <title>Echinicola sp. CAU 1574 isolated from sand of Sido Beach.</title>
        <authorList>
            <person name="Kim W."/>
        </authorList>
    </citation>
    <scope>NUCLEOTIDE SEQUENCE [LARGE SCALE GENOMIC DNA]</scope>
    <source>
        <strain evidence="6 7">CAU 1574</strain>
    </source>
</reference>